<dbReference type="AlphaFoldDB" id="A0A498KKC8"/>
<organism evidence="1 2">
    <name type="scientific">Malus domestica</name>
    <name type="common">Apple</name>
    <name type="synonym">Pyrus malus</name>
    <dbReference type="NCBI Taxonomy" id="3750"/>
    <lineage>
        <taxon>Eukaryota</taxon>
        <taxon>Viridiplantae</taxon>
        <taxon>Streptophyta</taxon>
        <taxon>Embryophyta</taxon>
        <taxon>Tracheophyta</taxon>
        <taxon>Spermatophyta</taxon>
        <taxon>Magnoliopsida</taxon>
        <taxon>eudicotyledons</taxon>
        <taxon>Gunneridae</taxon>
        <taxon>Pentapetalae</taxon>
        <taxon>rosids</taxon>
        <taxon>fabids</taxon>
        <taxon>Rosales</taxon>
        <taxon>Rosaceae</taxon>
        <taxon>Amygdaloideae</taxon>
        <taxon>Maleae</taxon>
        <taxon>Malus</taxon>
    </lineage>
</organism>
<keyword evidence="2" id="KW-1185">Reference proteome</keyword>
<evidence type="ECO:0000313" key="2">
    <source>
        <dbReference type="Proteomes" id="UP000290289"/>
    </source>
</evidence>
<evidence type="ECO:0000313" key="1">
    <source>
        <dbReference type="EMBL" id="RXI07937.1"/>
    </source>
</evidence>
<dbReference type="EMBL" id="RDQH01000327">
    <property type="protein sequence ID" value="RXI07937.1"/>
    <property type="molecule type" value="Genomic_DNA"/>
</dbReference>
<accession>A0A498KKC8</accession>
<comment type="caution">
    <text evidence="1">The sequence shown here is derived from an EMBL/GenBank/DDBJ whole genome shotgun (WGS) entry which is preliminary data.</text>
</comment>
<name>A0A498KKC8_MALDO</name>
<gene>
    <name evidence="1" type="ORF">DVH24_014503</name>
</gene>
<reference evidence="1 2" key="1">
    <citation type="submission" date="2018-10" db="EMBL/GenBank/DDBJ databases">
        <title>A high-quality apple genome assembly.</title>
        <authorList>
            <person name="Hu J."/>
        </authorList>
    </citation>
    <scope>NUCLEOTIDE SEQUENCE [LARGE SCALE GENOMIC DNA]</scope>
    <source>
        <strain evidence="2">cv. HFTH1</strain>
        <tissue evidence="1">Young leaf</tissue>
    </source>
</reference>
<dbReference type="Proteomes" id="UP000290289">
    <property type="component" value="Chromosome 1"/>
</dbReference>
<sequence length="70" mass="7955">MSFIGPVIEDAKVFMSRITGVITAQVCRQANDLARRLANFLCMIESLGLGLRNLQTFWPIILKFIDRVEL</sequence>
<proteinExistence type="predicted"/>
<protein>
    <submittedName>
        <fullName evidence="1">Uncharacterized protein</fullName>
    </submittedName>
</protein>